<dbReference type="InterPro" id="IPR016181">
    <property type="entry name" value="Acyl_CoA_acyltransferase"/>
</dbReference>
<keyword evidence="3" id="KW-1185">Reference proteome</keyword>
<reference evidence="3" key="1">
    <citation type="submission" date="2024-06" db="EMBL/GenBank/DDBJ databases">
        <title>Hwangdonia haimaensis gen. nov., sp. nov., a member of the family Flavobacteriaceae isolated from the haima cold seep.</title>
        <authorList>
            <person name="Li J."/>
        </authorList>
    </citation>
    <scope>NUCLEOTIDE SEQUENCE [LARGE SCALE GENOMIC DNA]</scope>
    <source>
        <strain evidence="3">SCSIO 19198</strain>
    </source>
</reference>
<dbReference type="PROSITE" id="PS51729">
    <property type="entry name" value="GNAT_YJDJ"/>
    <property type="match status" value="1"/>
</dbReference>
<dbReference type="Gene3D" id="3.40.630.30">
    <property type="match status" value="1"/>
</dbReference>
<accession>A0AA97HPI4</accession>
<dbReference type="GO" id="GO:0016746">
    <property type="term" value="F:acyltransferase activity"/>
    <property type="evidence" value="ECO:0007669"/>
    <property type="project" value="UniProtKB-KW"/>
</dbReference>
<protein>
    <submittedName>
        <fullName evidence="2">GNAT family N-acetyltransferase</fullName>
        <ecNumber evidence="2">2.3.1.-</ecNumber>
    </submittedName>
</protein>
<dbReference type="KEGG" id="hws:RNZ46_13595"/>
<evidence type="ECO:0000259" key="1">
    <source>
        <dbReference type="PROSITE" id="PS51729"/>
    </source>
</evidence>
<dbReference type="InterPro" id="IPR045057">
    <property type="entry name" value="Gcn5-rel_NAT"/>
</dbReference>
<dbReference type="PANTHER" id="PTHR31435">
    <property type="entry name" value="PROTEIN NATD1"/>
    <property type="match status" value="1"/>
</dbReference>
<keyword evidence="2" id="KW-0808">Transferase</keyword>
<name>A0AA97HPI4_9FLAO</name>
<sequence length="94" mass="10501">MEIKQVDDGKKGKFFLEIEGTQEAEMTYTYAGKEKIIIDHTEVSEKLKGQGVGYKLVEAAVDFMRASNIKAIPLCPFAAAVFKKKHDAYKDVLS</sequence>
<dbReference type="EMBL" id="CP136521">
    <property type="protein sequence ID" value="WOD43021.1"/>
    <property type="molecule type" value="Genomic_DNA"/>
</dbReference>
<dbReference type="RefSeq" id="WP_316982710.1">
    <property type="nucleotide sequence ID" value="NZ_CP136521.1"/>
</dbReference>
<proteinExistence type="predicted"/>
<feature type="domain" description="N-acetyltransferase" evidence="1">
    <location>
        <begin position="6"/>
        <end position="94"/>
    </location>
</feature>
<dbReference type="Proteomes" id="UP001302486">
    <property type="component" value="Chromosome"/>
</dbReference>
<dbReference type="PANTHER" id="PTHR31435:SF10">
    <property type="entry name" value="BSR4717 PROTEIN"/>
    <property type="match status" value="1"/>
</dbReference>
<dbReference type="EC" id="2.3.1.-" evidence="2"/>
<organism evidence="2 3">
    <name type="scientific">Hwangdonia lutea</name>
    <dbReference type="NCBI Taxonomy" id="3075823"/>
    <lineage>
        <taxon>Bacteria</taxon>
        <taxon>Pseudomonadati</taxon>
        <taxon>Bacteroidota</taxon>
        <taxon>Flavobacteriia</taxon>
        <taxon>Flavobacteriales</taxon>
        <taxon>Flavobacteriaceae</taxon>
        <taxon>Hwangdonia</taxon>
    </lineage>
</organism>
<evidence type="ECO:0000313" key="2">
    <source>
        <dbReference type="EMBL" id="WOD43021.1"/>
    </source>
</evidence>
<gene>
    <name evidence="2" type="ORF">RNZ46_13595</name>
</gene>
<dbReference type="Pfam" id="PF14542">
    <property type="entry name" value="Acetyltransf_CG"/>
    <property type="match status" value="1"/>
</dbReference>
<dbReference type="InterPro" id="IPR031165">
    <property type="entry name" value="GNAT_YJDJ"/>
</dbReference>
<dbReference type="AlphaFoldDB" id="A0AA97HPI4"/>
<keyword evidence="2" id="KW-0012">Acyltransferase</keyword>
<dbReference type="SUPFAM" id="SSF55729">
    <property type="entry name" value="Acyl-CoA N-acyltransferases (Nat)"/>
    <property type="match status" value="1"/>
</dbReference>
<evidence type="ECO:0000313" key="3">
    <source>
        <dbReference type="Proteomes" id="UP001302486"/>
    </source>
</evidence>